<name>A0AAV2NHZ1_9HYME</name>
<proteinExistence type="inferred from homology"/>
<comment type="similarity">
    <text evidence="10">Belongs to the insect chemoreceptor superfamily. Heteromeric odorant receptor channel (TC 1.A.69) family.</text>
</comment>
<dbReference type="AlphaFoldDB" id="A0AAV2NHZ1"/>
<keyword evidence="2" id="KW-1003">Cell membrane</keyword>
<keyword evidence="5 10" id="KW-0552">Olfaction</keyword>
<evidence type="ECO:0000313" key="12">
    <source>
        <dbReference type="Proteomes" id="UP001497644"/>
    </source>
</evidence>
<dbReference type="InterPro" id="IPR004117">
    <property type="entry name" value="7tm6_olfct_rcpt"/>
</dbReference>
<dbReference type="Proteomes" id="UP001497644">
    <property type="component" value="Chromosome 2"/>
</dbReference>
<sequence length="371" mass="42529">MVLIRIHQVLRVLEICGTFTSTWPPKSTAGKREIFLRDLGWTLATLNVLSSLPPLILGAWYSENDIIRMMKALSELTALMEVLFNLILCRIGRSRLQKLLAQLRNFLEHSELHERHIIQKYINRYLGFYAFVGISYILAAITFSSGPLFLPINLPMEAWYPFSIETPYIRGILYILQVFAILQTGFCITVDFMIAMFFWYSAARLEMLGQEVQQITHENDVKTCIKKHQEIISFVDEVQHTVRYLICKSNVTMASAVICGAFPLIHKQPLAGTAQFICMVLGGCERLYITAWPADDLAEISQQIAWSAYSIPWFEKSHETITNIYIFIQRSKKPLLISMGGMFPVLSVQYYANFLKTISSYFMTMRAAIAE</sequence>
<feature type="transmembrane region" description="Helical" evidence="10">
    <location>
        <begin position="39"/>
        <end position="60"/>
    </location>
</feature>
<keyword evidence="12" id="KW-1185">Reference proteome</keyword>
<keyword evidence="3 10" id="KW-0716">Sensory transduction</keyword>
<evidence type="ECO:0000256" key="4">
    <source>
        <dbReference type="ARBA" id="ARBA00022692"/>
    </source>
</evidence>
<evidence type="ECO:0000256" key="10">
    <source>
        <dbReference type="RuleBase" id="RU351113"/>
    </source>
</evidence>
<gene>
    <name evidence="11" type="ORF">LPLAT_LOCUS5998</name>
</gene>
<dbReference type="EMBL" id="OZ034825">
    <property type="protein sequence ID" value="CAL1679885.1"/>
    <property type="molecule type" value="Genomic_DNA"/>
</dbReference>
<organism evidence="11 12">
    <name type="scientific">Lasius platythorax</name>
    <dbReference type="NCBI Taxonomy" id="488582"/>
    <lineage>
        <taxon>Eukaryota</taxon>
        <taxon>Metazoa</taxon>
        <taxon>Ecdysozoa</taxon>
        <taxon>Arthropoda</taxon>
        <taxon>Hexapoda</taxon>
        <taxon>Insecta</taxon>
        <taxon>Pterygota</taxon>
        <taxon>Neoptera</taxon>
        <taxon>Endopterygota</taxon>
        <taxon>Hymenoptera</taxon>
        <taxon>Apocrita</taxon>
        <taxon>Aculeata</taxon>
        <taxon>Formicoidea</taxon>
        <taxon>Formicidae</taxon>
        <taxon>Formicinae</taxon>
        <taxon>Lasius</taxon>
        <taxon>Lasius</taxon>
    </lineage>
</organism>
<evidence type="ECO:0000256" key="3">
    <source>
        <dbReference type="ARBA" id="ARBA00022606"/>
    </source>
</evidence>
<reference evidence="11" key="1">
    <citation type="submission" date="2024-04" db="EMBL/GenBank/DDBJ databases">
        <authorList>
            <consortium name="Molecular Ecology Group"/>
        </authorList>
    </citation>
    <scope>NUCLEOTIDE SEQUENCE</scope>
</reference>
<evidence type="ECO:0000256" key="7">
    <source>
        <dbReference type="ARBA" id="ARBA00023136"/>
    </source>
</evidence>
<evidence type="ECO:0000313" key="11">
    <source>
        <dbReference type="EMBL" id="CAL1679885.1"/>
    </source>
</evidence>
<feature type="transmembrane region" description="Helical" evidence="10">
    <location>
        <begin position="172"/>
        <end position="200"/>
    </location>
</feature>
<keyword evidence="8 10" id="KW-0675">Receptor</keyword>
<evidence type="ECO:0000256" key="1">
    <source>
        <dbReference type="ARBA" id="ARBA00004651"/>
    </source>
</evidence>
<keyword evidence="9 10" id="KW-0807">Transducer</keyword>
<dbReference type="GO" id="GO:0005886">
    <property type="term" value="C:plasma membrane"/>
    <property type="evidence" value="ECO:0007669"/>
    <property type="project" value="UniProtKB-SubCell"/>
</dbReference>
<feature type="transmembrane region" description="Helical" evidence="10">
    <location>
        <begin position="66"/>
        <end position="88"/>
    </location>
</feature>
<comment type="caution">
    <text evidence="10">Lacks conserved residue(s) required for the propagation of feature annotation.</text>
</comment>
<keyword evidence="4 10" id="KW-0812">Transmembrane</keyword>
<dbReference type="GO" id="GO:0007165">
    <property type="term" value="P:signal transduction"/>
    <property type="evidence" value="ECO:0007669"/>
    <property type="project" value="UniProtKB-KW"/>
</dbReference>
<accession>A0AAV2NHZ1</accession>
<keyword evidence="7 10" id="KW-0472">Membrane</keyword>
<keyword evidence="6 10" id="KW-1133">Transmembrane helix</keyword>
<dbReference type="PANTHER" id="PTHR21137:SF35">
    <property type="entry name" value="ODORANT RECEPTOR 19A-RELATED"/>
    <property type="match status" value="1"/>
</dbReference>
<evidence type="ECO:0000256" key="6">
    <source>
        <dbReference type="ARBA" id="ARBA00022989"/>
    </source>
</evidence>
<dbReference type="GO" id="GO:0005549">
    <property type="term" value="F:odorant binding"/>
    <property type="evidence" value="ECO:0007669"/>
    <property type="project" value="InterPro"/>
</dbReference>
<evidence type="ECO:0000256" key="2">
    <source>
        <dbReference type="ARBA" id="ARBA00022475"/>
    </source>
</evidence>
<comment type="subcellular location">
    <subcellularLocation>
        <location evidence="1 10">Cell membrane</location>
        <topology evidence="1 10">Multi-pass membrane protein</topology>
    </subcellularLocation>
</comment>
<dbReference type="PANTHER" id="PTHR21137">
    <property type="entry name" value="ODORANT RECEPTOR"/>
    <property type="match status" value="1"/>
</dbReference>
<evidence type="ECO:0000256" key="8">
    <source>
        <dbReference type="ARBA" id="ARBA00023170"/>
    </source>
</evidence>
<evidence type="ECO:0000256" key="5">
    <source>
        <dbReference type="ARBA" id="ARBA00022725"/>
    </source>
</evidence>
<protein>
    <recommendedName>
        <fullName evidence="10">Odorant receptor</fullName>
    </recommendedName>
</protein>
<dbReference type="GO" id="GO:0004984">
    <property type="term" value="F:olfactory receptor activity"/>
    <property type="evidence" value="ECO:0007669"/>
    <property type="project" value="InterPro"/>
</dbReference>
<evidence type="ECO:0000256" key="9">
    <source>
        <dbReference type="ARBA" id="ARBA00023224"/>
    </source>
</evidence>
<feature type="transmembrane region" description="Helical" evidence="10">
    <location>
        <begin position="125"/>
        <end position="152"/>
    </location>
</feature>
<dbReference type="Pfam" id="PF02949">
    <property type="entry name" value="7tm_6"/>
    <property type="match status" value="1"/>
</dbReference>
<feature type="transmembrane region" description="Helical" evidence="10">
    <location>
        <begin position="335"/>
        <end position="352"/>
    </location>
</feature>